<evidence type="ECO:0000313" key="1">
    <source>
        <dbReference type="EMBL" id="CCQ90708.1"/>
    </source>
</evidence>
<dbReference type="EMBL" id="CAQJ01000040">
    <property type="protein sequence ID" value="CCQ90708.1"/>
    <property type="molecule type" value="Genomic_DNA"/>
</dbReference>
<dbReference type="HOGENOM" id="CLU_094502_2_0_0"/>
<sequence>MIPHSTSWKPKVALVLALLWSFPHFAFSSIRNHDKPVHVSPASLSTSKELSSILVSGFAFSQPARALKETIHRVLEVVTEEGLKKDAEQRRVVLRQVIHDRLNFNRFAQSTLQGHWQARTFAEKRRFVGLLQKLLEQSFLQFIENYQEGTLHYLQESVKGEFALVKTRVITPADTVSIDYRMVLENGEWRVFDFYIDGVSIARNYRAQFQKILKRESFQNLLDRLEDQTA</sequence>
<dbReference type="Gene3D" id="3.10.450.710">
    <property type="entry name" value="Tgt2/MlaC"/>
    <property type="match status" value="1"/>
</dbReference>
<dbReference type="Pfam" id="PF05494">
    <property type="entry name" value="MlaC"/>
    <property type="match status" value="1"/>
</dbReference>
<organism evidence="1 2">
    <name type="scientific">Nitrospina gracilis (strain 3/211)</name>
    <dbReference type="NCBI Taxonomy" id="1266370"/>
    <lineage>
        <taxon>Bacteria</taxon>
        <taxon>Pseudomonadati</taxon>
        <taxon>Nitrospinota/Tectimicrobiota group</taxon>
        <taxon>Nitrospinota</taxon>
        <taxon>Nitrospinia</taxon>
        <taxon>Nitrospinales</taxon>
        <taxon>Nitrospinaceae</taxon>
        <taxon>Nitrospina</taxon>
    </lineage>
</organism>
<dbReference type="FunCoup" id="M1YJR4">
    <property type="interactions" value="96"/>
</dbReference>
<dbReference type="InterPro" id="IPR008869">
    <property type="entry name" value="MlaC/ttg2D"/>
</dbReference>
<dbReference type="Proteomes" id="UP000011704">
    <property type="component" value="Unassembled WGS sequence"/>
</dbReference>
<dbReference type="STRING" id="1266370.NITGR_360046"/>
<dbReference type="PANTHER" id="PTHR36573">
    <property type="entry name" value="INTERMEMBRANE PHOSPHOLIPID TRANSPORT SYSTEM BINDING PROTEIN MLAC"/>
    <property type="match status" value="1"/>
</dbReference>
<dbReference type="RefSeq" id="WP_005008552.1">
    <property type="nucleotide sequence ID" value="NZ_HG422173.1"/>
</dbReference>
<dbReference type="AlphaFoldDB" id="M1YJR4"/>
<dbReference type="InParanoid" id="M1YJR4"/>
<keyword evidence="2" id="KW-1185">Reference proteome</keyword>
<reference evidence="1 2" key="1">
    <citation type="journal article" date="2013" name="Front. Microbiol.">
        <title>The genome of Nitrospina gracilis illuminates the metabolism and evolution of the major marine nitrite oxidizer.</title>
        <authorList>
            <person name="Luecker S."/>
            <person name="Nowka B."/>
            <person name="Rattei T."/>
            <person name="Spieck E."/>
            <person name="and Daims H."/>
        </authorList>
    </citation>
    <scope>NUCLEOTIDE SEQUENCE [LARGE SCALE GENOMIC DNA]</scope>
    <source>
        <strain evidence="1 2">3/211</strain>
    </source>
</reference>
<evidence type="ECO:0008006" key="3">
    <source>
        <dbReference type="Google" id="ProtNLM"/>
    </source>
</evidence>
<dbReference type="PANTHER" id="PTHR36573:SF1">
    <property type="entry name" value="INTERMEMBRANE PHOSPHOLIPID TRANSPORT SYSTEM BINDING PROTEIN MLAC"/>
    <property type="match status" value="1"/>
</dbReference>
<protein>
    <recommendedName>
        <fullName evidence="3">Toluene tolerance family protein</fullName>
    </recommendedName>
</protein>
<proteinExistence type="predicted"/>
<comment type="caution">
    <text evidence="1">The sequence shown here is derived from an EMBL/GenBank/DDBJ whole genome shotgun (WGS) entry which is preliminary data.</text>
</comment>
<dbReference type="InterPro" id="IPR042245">
    <property type="entry name" value="Tgt2/MlaC_sf"/>
</dbReference>
<dbReference type="OrthoDB" id="9811467at2"/>
<accession>M1YJR4</accession>
<gene>
    <name evidence="1" type="ORF">NITGR_360046</name>
</gene>
<evidence type="ECO:0000313" key="2">
    <source>
        <dbReference type="Proteomes" id="UP000011704"/>
    </source>
</evidence>
<name>M1YJR4_NITG3</name>